<name>A0A0C2Z703_9AGAM</name>
<reference evidence="2" key="2">
    <citation type="submission" date="2015-01" db="EMBL/GenBank/DDBJ databases">
        <title>Evolutionary Origins and Diversification of the Mycorrhizal Mutualists.</title>
        <authorList>
            <consortium name="DOE Joint Genome Institute"/>
            <consortium name="Mycorrhizal Genomics Consortium"/>
            <person name="Kohler A."/>
            <person name="Kuo A."/>
            <person name="Nagy L.G."/>
            <person name="Floudas D."/>
            <person name="Copeland A."/>
            <person name="Barry K.W."/>
            <person name="Cichocki N."/>
            <person name="Veneault-Fourrey C."/>
            <person name="LaButti K."/>
            <person name="Lindquist E.A."/>
            <person name="Lipzen A."/>
            <person name="Lundell T."/>
            <person name="Morin E."/>
            <person name="Murat C."/>
            <person name="Riley R."/>
            <person name="Ohm R."/>
            <person name="Sun H."/>
            <person name="Tunlid A."/>
            <person name="Henrissat B."/>
            <person name="Grigoriev I.V."/>
            <person name="Hibbett D.S."/>
            <person name="Martin F."/>
        </authorList>
    </citation>
    <scope>NUCLEOTIDE SEQUENCE [LARGE SCALE GENOMIC DNA]</scope>
    <source>
        <strain evidence="2">Foug A</strain>
    </source>
</reference>
<dbReference type="InterPro" id="IPR036249">
    <property type="entry name" value="Thioredoxin-like_sf"/>
</dbReference>
<dbReference type="Gene3D" id="3.40.30.10">
    <property type="entry name" value="Glutaredoxin"/>
    <property type="match status" value="1"/>
</dbReference>
<proteinExistence type="predicted"/>
<dbReference type="Pfam" id="PF13911">
    <property type="entry name" value="AhpC-TSA_2"/>
    <property type="match status" value="1"/>
</dbReference>
<organism evidence="1 2">
    <name type="scientific">Scleroderma citrinum Foug A</name>
    <dbReference type="NCBI Taxonomy" id="1036808"/>
    <lineage>
        <taxon>Eukaryota</taxon>
        <taxon>Fungi</taxon>
        <taxon>Dikarya</taxon>
        <taxon>Basidiomycota</taxon>
        <taxon>Agaricomycotina</taxon>
        <taxon>Agaricomycetes</taxon>
        <taxon>Agaricomycetidae</taxon>
        <taxon>Boletales</taxon>
        <taxon>Sclerodermatineae</taxon>
        <taxon>Sclerodermataceae</taxon>
        <taxon>Scleroderma</taxon>
    </lineage>
</organism>
<dbReference type="HOGENOM" id="CLU_035338_1_1_1"/>
<dbReference type="CDD" id="cd02970">
    <property type="entry name" value="PRX_like2"/>
    <property type="match status" value="1"/>
</dbReference>
<dbReference type="InParanoid" id="A0A0C2Z703"/>
<dbReference type="PANTHER" id="PTHR28630:SF3">
    <property type="entry name" value="PEROXIREDOXIN-LIKE 2C"/>
    <property type="match status" value="1"/>
</dbReference>
<dbReference type="EMBL" id="KN822096">
    <property type="protein sequence ID" value="KIM57773.1"/>
    <property type="molecule type" value="Genomic_DNA"/>
</dbReference>
<accession>A0A0C2Z703</accession>
<dbReference type="STRING" id="1036808.A0A0C2Z703"/>
<dbReference type="AlphaFoldDB" id="A0A0C2Z703"/>
<dbReference type="InterPro" id="IPR032801">
    <property type="entry name" value="PXL2A/B/C"/>
</dbReference>
<gene>
    <name evidence="1" type="ORF">SCLCIDRAFT_1120718</name>
</gene>
<evidence type="ECO:0000313" key="2">
    <source>
        <dbReference type="Proteomes" id="UP000053989"/>
    </source>
</evidence>
<sequence>MVDHSRSLPDQAALRRAAGITILDSKGQSVEFGSLLKKQPAVVVFIRHFFCGSCQDALSKANRQIIIIGCGSYEPIDNYKEITSCAFPIYTDPKRELYHALGMVTETLARTPASEERRSYLGKGILANVLSSIWSGPLKNPLLIGKQGNISQLGGEFVFDSDLTCTFVHRMKHTEDHAEISELLQVAGIEYP</sequence>
<reference evidence="1 2" key="1">
    <citation type="submission" date="2014-04" db="EMBL/GenBank/DDBJ databases">
        <authorList>
            <consortium name="DOE Joint Genome Institute"/>
            <person name="Kuo A."/>
            <person name="Kohler A."/>
            <person name="Nagy L.G."/>
            <person name="Floudas D."/>
            <person name="Copeland A."/>
            <person name="Barry K.W."/>
            <person name="Cichocki N."/>
            <person name="Veneault-Fourrey C."/>
            <person name="LaButti K."/>
            <person name="Lindquist E.A."/>
            <person name="Lipzen A."/>
            <person name="Lundell T."/>
            <person name="Morin E."/>
            <person name="Murat C."/>
            <person name="Sun H."/>
            <person name="Tunlid A."/>
            <person name="Henrissat B."/>
            <person name="Grigoriev I.V."/>
            <person name="Hibbett D.S."/>
            <person name="Martin F."/>
            <person name="Nordberg H.P."/>
            <person name="Cantor M.N."/>
            <person name="Hua S.X."/>
        </authorList>
    </citation>
    <scope>NUCLEOTIDE SEQUENCE [LARGE SCALE GENOMIC DNA]</scope>
    <source>
        <strain evidence="1 2">Foug A</strain>
    </source>
</reference>
<keyword evidence="2" id="KW-1185">Reference proteome</keyword>
<dbReference type="PANTHER" id="PTHR28630">
    <property type="match status" value="1"/>
</dbReference>
<evidence type="ECO:0000313" key="1">
    <source>
        <dbReference type="EMBL" id="KIM57773.1"/>
    </source>
</evidence>
<protein>
    <recommendedName>
        <fullName evidence="3">Alkyl hydroperoxide reductase subunit C/ Thiol specific antioxidant domain-containing protein</fullName>
    </recommendedName>
</protein>
<dbReference type="Proteomes" id="UP000053989">
    <property type="component" value="Unassembled WGS sequence"/>
</dbReference>
<evidence type="ECO:0008006" key="3">
    <source>
        <dbReference type="Google" id="ProtNLM"/>
    </source>
</evidence>
<dbReference type="OrthoDB" id="40334at2759"/>
<dbReference type="SUPFAM" id="SSF52833">
    <property type="entry name" value="Thioredoxin-like"/>
    <property type="match status" value="1"/>
</dbReference>